<evidence type="ECO:0000313" key="1">
    <source>
        <dbReference type="EMBL" id="JAI05979.1"/>
    </source>
</evidence>
<reference evidence="1" key="2">
    <citation type="journal article" date="2015" name="Fish Shellfish Immunol.">
        <title>Early steps in the European eel (Anguilla anguilla)-Vibrio vulnificus interaction in the gills: Role of the RtxA13 toxin.</title>
        <authorList>
            <person name="Callol A."/>
            <person name="Pajuelo D."/>
            <person name="Ebbesson L."/>
            <person name="Teles M."/>
            <person name="MacKenzie S."/>
            <person name="Amaro C."/>
        </authorList>
    </citation>
    <scope>NUCLEOTIDE SEQUENCE</scope>
</reference>
<dbReference type="EMBL" id="GBXM01002599">
    <property type="protein sequence ID" value="JAI05979.1"/>
    <property type="molecule type" value="Transcribed_RNA"/>
</dbReference>
<proteinExistence type="predicted"/>
<protein>
    <submittedName>
        <fullName evidence="1">Uncharacterized protein</fullName>
    </submittedName>
</protein>
<reference evidence="1" key="1">
    <citation type="submission" date="2014-11" db="EMBL/GenBank/DDBJ databases">
        <authorList>
            <person name="Amaro Gonzalez C."/>
        </authorList>
    </citation>
    <scope>NUCLEOTIDE SEQUENCE</scope>
</reference>
<accession>A0A0E9XWB1</accession>
<dbReference type="AlphaFoldDB" id="A0A0E9XWB1"/>
<organism evidence="1">
    <name type="scientific">Anguilla anguilla</name>
    <name type="common">European freshwater eel</name>
    <name type="synonym">Muraena anguilla</name>
    <dbReference type="NCBI Taxonomy" id="7936"/>
    <lineage>
        <taxon>Eukaryota</taxon>
        <taxon>Metazoa</taxon>
        <taxon>Chordata</taxon>
        <taxon>Craniata</taxon>
        <taxon>Vertebrata</taxon>
        <taxon>Euteleostomi</taxon>
        <taxon>Actinopterygii</taxon>
        <taxon>Neopterygii</taxon>
        <taxon>Teleostei</taxon>
        <taxon>Anguilliformes</taxon>
        <taxon>Anguillidae</taxon>
        <taxon>Anguilla</taxon>
    </lineage>
</organism>
<sequence length="34" mass="3804">MGKQIKTFSPSPTCGLFCYAYITIVCCFFSCTDQ</sequence>
<name>A0A0E9XWB1_ANGAN</name>